<name>A0A2H3CVY3_ARMGA</name>
<evidence type="ECO:0000313" key="1">
    <source>
        <dbReference type="EMBL" id="PBK85624.1"/>
    </source>
</evidence>
<dbReference type="Proteomes" id="UP000217790">
    <property type="component" value="Unassembled WGS sequence"/>
</dbReference>
<reference evidence="2" key="1">
    <citation type="journal article" date="2017" name="Nat. Ecol. Evol.">
        <title>Genome expansion and lineage-specific genetic innovations in the forest pathogenic fungi Armillaria.</title>
        <authorList>
            <person name="Sipos G."/>
            <person name="Prasanna A.N."/>
            <person name="Walter M.C."/>
            <person name="O'Connor E."/>
            <person name="Balint B."/>
            <person name="Krizsan K."/>
            <person name="Kiss B."/>
            <person name="Hess J."/>
            <person name="Varga T."/>
            <person name="Slot J."/>
            <person name="Riley R."/>
            <person name="Boka B."/>
            <person name="Rigling D."/>
            <person name="Barry K."/>
            <person name="Lee J."/>
            <person name="Mihaltcheva S."/>
            <person name="LaButti K."/>
            <person name="Lipzen A."/>
            <person name="Waldron R."/>
            <person name="Moloney N.M."/>
            <person name="Sperisen C."/>
            <person name="Kredics L."/>
            <person name="Vagvoelgyi C."/>
            <person name="Patrignani A."/>
            <person name="Fitzpatrick D."/>
            <person name="Nagy I."/>
            <person name="Doyle S."/>
            <person name="Anderson J.B."/>
            <person name="Grigoriev I.V."/>
            <person name="Gueldener U."/>
            <person name="Muensterkoetter M."/>
            <person name="Nagy L.G."/>
        </authorList>
    </citation>
    <scope>NUCLEOTIDE SEQUENCE [LARGE SCALE GENOMIC DNA]</scope>
    <source>
        <strain evidence="2">Ar21-2</strain>
    </source>
</reference>
<dbReference type="EMBL" id="KZ293689">
    <property type="protein sequence ID" value="PBK85624.1"/>
    <property type="molecule type" value="Genomic_DNA"/>
</dbReference>
<dbReference type="AlphaFoldDB" id="A0A2H3CVY3"/>
<sequence length="310" mass="34766">MLANKNRPKKIILAWTETKEKGRAGPPTWMYARLPELTAGSEAWMKLELDIVQRMGSRTRPFVGERQRRAGSEEKSQTRFFVSITWKGRADVFAWKTTRAISSPSDHVVSNGFLTVDWISFIYSLVHPYCLFSPRYRDLSGRLIVIDAKRDLHGWVLILDPEGGFCFLLAQRTDLSGGSKVLLAWRKAVTVAQYIPESMSVWEFRRQEISINDKLGGGKMTHFGSSNDSAVSDGKDQRSEQNTIRLRYQMPAADVQFPILQNITKGEGAPNSGAHVCGSPSQHAYYSLCWDALGGRVPRDLSPERGSGPV</sequence>
<gene>
    <name evidence="1" type="ORF">ARMGADRAFT_1036084</name>
</gene>
<dbReference type="InParanoid" id="A0A2H3CVY3"/>
<accession>A0A2H3CVY3</accession>
<proteinExistence type="predicted"/>
<keyword evidence="2" id="KW-1185">Reference proteome</keyword>
<organism evidence="1 2">
    <name type="scientific">Armillaria gallica</name>
    <name type="common">Bulbous honey fungus</name>
    <name type="synonym">Armillaria bulbosa</name>
    <dbReference type="NCBI Taxonomy" id="47427"/>
    <lineage>
        <taxon>Eukaryota</taxon>
        <taxon>Fungi</taxon>
        <taxon>Dikarya</taxon>
        <taxon>Basidiomycota</taxon>
        <taxon>Agaricomycotina</taxon>
        <taxon>Agaricomycetes</taxon>
        <taxon>Agaricomycetidae</taxon>
        <taxon>Agaricales</taxon>
        <taxon>Marasmiineae</taxon>
        <taxon>Physalacriaceae</taxon>
        <taxon>Armillaria</taxon>
    </lineage>
</organism>
<protein>
    <submittedName>
        <fullName evidence="1">Uncharacterized protein</fullName>
    </submittedName>
</protein>
<evidence type="ECO:0000313" key="2">
    <source>
        <dbReference type="Proteomes" id="UP000217790"/>
    </source>
</evidence>